<dbReference type="EC" id="3.4.11.2" evidence="4"/>
<evidence type="ECO:0000256" key="6">
    <source>
        <dbReference type="ARBA" id="ARBA00022438"/>
    </source>
</evidence>
<feature type="domain" description="ERAP1-like C-terminal" evidence="15">
    <location>
        <begin position="524"/>
        <end position="842"/>
    </location>
</feature>
<evidence type="ECO:0000256" key="7">
    <source>
        <dbReference type="ARBA" id="ARBA00022670"/>
    </source>
</evidence>
<keyword evidence="6 17" id="KW-0031">Aminopeptidase</keyword>
<keyword evidence="8" id="KW-0479">Metal-binding</keyword>
<evidence type="ECO:0000256" key="1">
    <source>
        <dbReference type="ARBA" id="ARBA00000098"/>
    </source>
</evidence>
<dbReference type="InterPro" id="IPR027268">
    <property type="entry name" value="Peptidase_M4/M1_CTD_sf"/>
</dbReference>
<dbReference type="PANTHER" id="PTHR11533:SF174">
    <property type="entry name" value="PUROMYCIN-SENSITIVE AMINOPEPTIDASE-RELATED"/>
    <property type="match status" value="1"/>
</dbReference>
<dbReference type="Pfam" id="PF01433">
    <property type="entry name" value="Peptidase_M1"/>
    <property type="match status" value="1"/>
</dbReference>
<accession>A0ABS9YVC6</accession>
<organism evidence="17 18">
    <name type="scientific">Candidatus Mycolicibacterium alkanivorans</name>
    <dbReference type="NCBI Taxonomy" id="2954114"/>
    <lineage>
        <taxon>Bacteria</taxon>
        <taxon>Bacillati</taxon>
        <taxon>Actinomycetota</taxon>
        <taxon>Actinomycetes</taxon>
        <taxon>Mycobacteriales</taxon>
        <taxon>Mycobacteriaceae</taxon>
        <taxon>Mycolicibacterium</taxon>
    </lineage>
</organism>
<gene>
    <name evidence="17" type="primary">pepN</name>
    <name evidence="17" type="ORF">K9U37_09875</name>
</gene>
<dbReference type="Gene3D" id="2.60.40.1730">
    <property type="entry name" value="tricorn interacting facor f3 domain"/>
    <property type="match status" value="1"/>
</dbReference>
<dbReference type="NCBIfam" id="TIGR02412">
    <property type="entry name" value="pepN_strep_liv"/>
    <property type="match status" value="1"/>
</dbReference>
<evidence type="ECO:0000256" key="4">
    <source>
        <dbReference type="ARBA" id="ARBA00012564"/>
    </source>
</evidence>
<dbReference type="GO" id="GO:0016285">
    <property type="term" value="F:alanyl aminopeptidase activity"/>
    <property type="evidence" value="ECO:0007669"/>
    <property type="project" value="UniProtKB-EC"/>
</dbReference>
<dbReference type="SUPFAM" id="SSF63737">
    <property type="entry name" value="Leukotriene A4 hydrolase N-terminal domain"/>
    <property type="match status" value="1"/>
</dbReference>
<comment type="catalytic activity">
    <reaction evidence="1">
        <text>Release of an N-terminal amino acid, Xaa-|-Yaa- from a peptide, amide or arylamide. Xaa is preferably Ala, but may be most amino acids including Pro (slow action). When a terminal hydrophobic residue is followed by a prolyl residue, the two may be released as an intact Xaa-Pro dipeptide.</text>
        <dbReference type="EC" id="3.4.11.2"/>
    </reaction>
</comment>
<feature type="domain" description="Peptidase M1 membrane alanine aminopeptidase" evidence="14">
    <location>
        <begin position="228"/>
        <end position="439"/>
    </location>
</feature>
<evidence type="ECO:0000256" key="13">
    <source>
        <dbReference type="ARBA" id="ARBA00031533"/>
    </source>
</evidence>
<keyword evidence="7" id="KW-0645">Protease</keyword>
<sequence length="852" mass="93606">MALPNLTRDEAIERAALVTVGNYRIALDLTTGEKTFRSTTTVEFEALPGADTVIDLAADVVHSAVLNGHAIDVSGYDESTGIPLRGLAKTNTLVVDADCRYSNTGEGLHRFVDPVDGEVYLYSQFETADAKRMFACFDQPDLKATFDVTVAAPSHWQVISNGATTSVDNSVHTFATTPRMSTYLVALIAGPYARWDDVYADEHGEIPLGLFCRSSLAEFMDAERLFTETKQGFGFYHRNFGVPYAFGKYDQLFVPEFNAGAMENAGAVTFLEDYVFRSKVTRYSYERRAETVLHEMAHMWFGDLVTMTWWDDLWLNESFATFASVLCQAEATEYTEAWTTFANVEKSWAYRQDQLPSTHPVAADIPDLHAVEVNFDGITYAKGASVLKQLVAYVGLEHFLAGLRDYFAAHAFDNATFDDLLGALEKASGRDLSDWGRQWLKTTGLNTLRADFEVDDAGRFTRFAIFQGGAKPGAEDTRVHRLAVGIYDDDPTTGKLVRVHREELDVAGDLTDVPALQGVSRGRLILVNDDDLTYCSLRLDDDSLQTALSRITDIAEPLPRTLVWSAAWEMTRDAELTARDFVALVMSGVQAETEVGVAQRLLLQAQTALNSYADPEWARASGWPAFADRLLDLARESAPGSDHQLAFVNALCTSVLSLRHVAVLATLLDNEPAEVNLPGLVIDTDLRWRIVTALAASGDLDADGIATPFIDNEVKTDPTAAGRRHAAAAAAARPQAEVKEQAWRQVIEDDTLANTTTRSIVGGFVQPGQSALLAPFTERYFAAIPGVWERRSSEVAQTVVIGLYPTWDISEDALRAADHFLGGEMPPALRRLVLEGRAGVERSLKARAFDAG</sequence>
<protein>
    <recommendedName>
        <fullName evidence="5">Aminopeptidase N</fullName>
        <ecNumber evidence="4">3.4.11.2</ecNumber>
    </recommendedName>
    <alternativeName>
        <fullName evidence="12">Alanine aminopeptidase</fullName>
    </alternativeName>
    <alternativeName>
        <fullName evidence="13">Lysyl aminopeptidase</fullName>
    </alternativeName>
</protein>
<feature type="domain" description="Aminopeptidase N-like N-terminal" evidence="16">
    <location>
        <begin position="89"/>
        <end position="184"/>
    </location>
</feature>
<reference evidence="17" key="1">
    <citation type="journal article" date="2022" name="ISME J.">
        <title>Identification of active gaseous-alkane degraders at natural gas seeps.</title>
        <authorList>
            <person name="Farhan Ul Haque M."/>
            <person name="Hernandez M."/>
            <person name="Crombie A.T."/>
            <person name="Murrell J.C."/>
        </authorList>
    </citation>
    <scope>NUCLEOTIDE SEQUENCE</scope>
    <source>
        <strain evidence="17">ANDR5</strain>
    </source>
</reference>
<evidence type="ECO:0000259" key="16">
    <source>
        <dbReference type="Pfam" id="PF17900"/>
    </source>
</evidence>
<dbReference type="RefSeq" id="WP_243071527.1">
    <property type="nucleotide sequence ID" value="NZ_JAIVFL010000001.1"/>
</dbReference>
<evidence type="ECO:0000256" key="2">
    <source>
        <dbReference type="ARBA" id="ARBA00001947"/>
    </source>
</evidence>
<proteinExistence type="inferred from homology"/>
<evidence type="ECO:0000256" key="8">
    <source>
        <dbReference type="ARBA" id="ARBA00022723"/>
    </source>
</evidence>
<evidence type="ECO:0000313" key="18">
    <source>
        <dbReference type="Proteomes" id="UP001139068"/>
    </source>
</evidence>
<keyword evidence="11" id="KW-0482">Metalloprotease</keyword>
<comment type="similarity">
    <text evidence="3">Belongs to the peptidase M1 family.</text>
</comment>
<keyword evidence="9 17" id="KW-0378">Hydrolase</keyword>
<evidence type="ECO:0000256" key="10">
    <source>
        <dbReference type="ARBA" id="ARBA00022833"/>
    </source>
</evidence>
<evidence type="ECO:0000256" key="5">
    <source>
        <dbReference type="ARBA" id="ARBA00015611"/>
    </source>
</evidence>
<keyword evidence="10" id="KW-0862">Zinc</keyword>
<evidence type="ECO:0000259" key="14">
    <source>
        <dbReference type="Pfam" id="PF01433"/>
    </source>
</evidence>
<comment type="cofactor">
    <cofactor evidence="2">
        <name>Zn(2+)</name>
        <dbReference type="ChEBI" id="CHEBI:29105"/>
    </cofactor>
</comment>
<dbReference type="Pfam" id="PF17900">
    <property type="entry name" value="Peptidase_M1_N"/>
    <property type="match status" value="1"/>
</dbReference>
<comment type="caution">
    <text evidence="17">The sequence shown here is derived from an EMBL/GenBank/DDBJ whole genome shotgun (WGS) entry which is preliminary data.</text>
</comment>
<evidence type="ECO:0000313" key="17">
    <source>
        <dbReference type="EMBL" id="MCI4675178.1"/>
    </source>
</evidence>
<dbReference type="InterPro" id="IPR012778">
    <property type="entry name" value="Pept_M1_aminopeptidase"/>
</dbReference>
<dbReference type="InterPro" id="IPR024571">
    <property type="entry name" value="ERAP1-like_C_dom"/>
</dbReference>
<dbReference type="InterPro" id="IPR001930">
    <property type="entry name" value="Peptidase_M1"/>
</dbReference>
<evidence type="ECO:0000256" key="3">
    <source>
        <dbReference type="ARBA" id="ARBA00010136"/>
    </source>
</evidence>
<dbReference type="CDD" id="cd09602">
    <property type="entry name" value="M1_APN"/>
    <property type="match status" value="1"/>
</dbReference>
<evidence type="ECO:0000256" key="11">
    <source>
        <dbReference type="ARBA" id="ARBA00023049"/>
    </source>
</evidence>
<dbReference type="InterPro" id="IPR014782">
    <property type="entry name" value="Peptidase_M1_dom"/>
</dbReference>
<dbReference type="InterPro" id="IPR042097">
    <property type="entry name" value="Aminopeptidase_N-like_N_sf"/>
</dbReference>
<dbReference type="PANTHER" id="PTHR11533">
    <property type="entry name" value="PROTEASE M1 ZINC METALLOPROTEASE"/>
    <property type="match status" value="1"/>
</dbReference>
<dbReference type="InterPro" id="IPR045357">
    <property type="entry name" value="Aminopeptidase_N-like_N"/>
</dbReference>
<evidence type="ECO:0000256" key="12">
    <source>
        <dbReference type="ARBA" id="ARBA00029811"/>
    </source>
</evidence>
<dbReference type="SUPFAM" id="SSF55486">
    <property type="entry name" value="Metalloproteases ('zincins'), catalytic domain"/>
    <property type="match status" value="1"/>
</dbReference>
<name>A0ABS9YVC6_9MYCO</name>
<dbReference type="PRINTS" id="PR00756">
    <property type="entry name" value="ALADIPTASE"/>
</dbReference>
<evidence type="ECO:0000256" key="9">
    <source>
        <dbReference type="ARBA" id="ARBA00022801"/>
    </source>
</evidence>
<evidence type="ECO:0000259" key="15">
    <source>
        <dbReference type="Pfam" id="PF11838"/>
    </source>
</evidence>
<dbReference type="Gene3D" id="1.10.390.10">
    <property type="entry name" value="Neutral Protease Domain 2"/>
    <property type="match status" value="1"/>
</dbReference>
<dbReference type="InterPro" id="IPR050344">
    <property type="entry name" value="Peptidase_M1_aminopeptidases"/>
</dbReference>
<dbReference type="Pfam" id="PF11838">
    <property type="entry name" value="ERAP1_C"/>
    <property type="match status" value="1"/>
</dbReference>
<dbReference type="EMBL" id="JAIVFL010000001">
    <property type="protein sequence ID" value="MCI4675178.1"/>
    <property type="molecule type" value="Genomic_DNA"/>
</dbReference>
<dbReference type="Proteomes" id="UP001139068">
    <property type="component" value="Unassembled WGS sequence"/>
</dbReference>
<keyword evidence="18" id="KW-1185">Reference proteome</keyword>